<dbReference type="InterPro" id="IPR045584">
    <property type="entry name" value="Pilin-like"/>
</dbReference>
<dbReference type="EMBL" id="QFOH01000013">
    <property type="protein sequence ID" value="PZP23449.1"/>
    <property type="molecule type" value="Genomic_DNA"/>
</dbReference>
<comment type="caution">
    <text evidence="1">The sequence shown here is derived from an EMBL/GenBank/DDBJ whole genome shotgun (WGS) entry which is preliminary data.</text>
</comment>
<dbReference type="Pfam" id="PF16732">
    <property type="entry name" value="ComP_DUS"/>
    <property type="match status" value="1"/>
</dbReference>
<name>A0A2W5F1B3_9PSED</name>
<protein>
    <submittedName>
        <fullName evidence="1">Pilus assembly protein PilE</fullName>
    </submittedName>
</protein>
<reference evidence="1 2" key="1">
    <citation type="submission" date="2017-08" db="EMBL/GenBank/DDBJ databases">
        <title>Infants hospitalized years apart are colonized by the same room-sourced microbial strains.</title>
        <authorList>
            <person name="Brooks B."/>
            <person name="Olm M.R."/>
            <person name="Firek B.A."/>
            <person name="Baker R."/>
            <person name="Thomas B.C."/>
            <person name="Morowitz M.J."/>
            <person name="Banfield J.F."/>
        </authorList>
    </citation>
    <scope>NUCLEOTIDE SEQUENCE [LARGE SCALE GENOMIC DNA]</scope>
    <source>
        <strain evidence="1">S2_009_000_R2_77</strain>
    </source>
</reference>
<gene>
    <name evidence="1" type="ORF">DI599_11790</name>
</gene>
<dbReference type="SUPFAM" id="SSF54523">
    <property type="entry name" value="Pili subunits"/>
    <property type="match status" value="1"/>
</dbReference>
<dbReference type="AlphaFoldDB" id="A0A2W5F1B3"/>
<dbReference type="GO" id="GO:0043683">
    <property type="term" value="P:type IV pilus assembly"/>
    <property type="evidence" value="ECO:0007669"/>
    <property type="project" value="InterPro"/>
</dbReference>
<evidence type="ECO:0000313" key="2">
    <source>
        <dbReference type="Proteomes" id="UP000249198"/>
    </source>
</evidence>
<dbReference type="InterPro" id="IPR031982">
    <property type="entry name" value="PilE-like"/>
</dbReference>
<accession>A0A2W5F1B3</accession>
<dbReference type="Gene3D" id="3.30.700.10">
    <property type="entry name" value="Glycoprotein, Type 4 Pilin"/>
    <property type="match status" value="1"/>
</dbReference>
<organism evidence="1 2">
    <name type="scientific">Pseudomonas kuykendallii</name>
    <dbReference type="NCBI Taxonomy" id="1007099"/>
    <lineage>
        <taxon>Bacteria</taxon>
        <taxon>Pseudomonadati</taxon>
        <taxon>Pseudomonadota</taxon>
        <taxon>Gammaproteobacteria</taxon>
        <taxon>Pseudomonadales</taxon>
        <taxon>Pseudomonadaceae</taxon>
        <taxon>Pseudomonas</taxon>
    </lineage>
</organism>
<dbReference type="Proteomes" id="UP000249198">
    <property type="component" value="Unassembled WGS sequence"/>
</dbReference>
<proteinExistence type="predicted"/>
<dbReference type="RefSeq" id="WP_423814348.1">
    <property type="nucleotide sequence ID" value="NZ_QFOH01000013.1"/>
</dbReference>
<sequence>MMIVVAIVGILAAIAYPSYQQYVLRSNRTEGQALLNDAAAREERYFAQNNVYVSAAGDLGKLNLPSTTTSGTGSDVTSSALSPTGKYKLTVSKVDNDGGYTLTATPQGSQTYPSGQHTFLAPTPKAMMST</sequence>
<evidence type="ECO:0000313" key="1">
    <source>
        <dbReference type="EMBL" id="PZP23449.1"/>
    </source>
</evidence>